<comment type="caution">
    <text evidence="1">The sequence shown here is derived from an EMBL/GenBank/DDBJ whole genome shotgun (WGS) entry which is preliminary data.</text>
</comment>
<proteinExistence type="predicted"/>
<reference evidence="2" key="1">
    <citation type="journal article" date="2023" name="G3 (Bethesda)">
        <title>Genome assembly and association tests identify interacting loci associated with vigor, precocity, and sex in interspecific pistachio rootstocks.</title>
        <authorList>
            <person name="Palmer W."/>
            <person name="Jacygrad E."/>
            <person name="Sagayaradj S."/>
            <person name="Cavanaugh K."/>
            <person name="Han R."/>
            <person name="Bertier L."/>
            <person name="Beede B."/>
            <person name="Kafkas S."/>
            <person name="Golino D."/>
            <person name="Preece J."/>
            <person name="Michelmore R."/>
        </authorList>
    </citation>
    <scope>NUCLEOTIDE SEQUENCE [LARGE SCALE GENOMIC DNA]</scope>
</reference>
<dbReference type="Proteomes" id="UP001163603">
    <property type="component" value="Chromosome 10"/>
</dbReference>
<protein>
    <submittedName>
        <fullName evidence="1">Uncharacterized protein</fullName>
    </submittedName>
</protein>
<keyword evidence="2" id="KW-1185">Reference proteome</keyword>
<organism evidence="1 2">
    <name type="scientific">Pistacia integerrima</name>
    <dbReference type="NCBI Taxonomy" id="434235"/>
    <lineage>
        <taxon>Eukaryota</taxon>
        <taxon>Viridiplantae</taxon>
        <taxon>Streptophyta</taxon>
        <taxon>Embryophyta</taxon>
        <taxon>Tracheophyta</taxon>
        <taxon>Spermatophyta</taxon>
        <taxon>Magnoliopsida</taxon>
        <taxon>eudicotyledons</taxon>
        <taxon>Gunneridae</taxon>
        <taxon>Pentapetalae</taxon>
        <taxon>rosids</taxon>
        <taxon>malvids</taxon>
        <taxon>Sapindales</taxon>
        <taxon>Anacardiaceae</taxon>
        <taxon>Pistacia</taxon>
    </lineage>
</organism>
<evidence type="ECO:0000313" key="1">
    <source>
        <dbReference type="EMBL" id="KAJ0024191.1"/>
    </source>
</evidence>
<name>A0ACC0XRV4_9ROSI</name>
<sequence length="197" mass="22025">MFCTSYFNSSSTSIRTFLLKVFHFNDYQMSFVADSPVNSSSSDNFAAFLDAELGWDEEPEDEEARDEEAEDEEAGDDNDLNNKRYLVAGNVIEGSEDGFGVKSSQHDKKVQGGSVGKHTQTGVNFLCISRTATRSNCKRGHMYTSKILWRKVAEKPSIALSIATVLSRGKMFTRKDSTEFHEFNAVFLGSQAHYKVT</sequence>
<accession>A0ACC0XRV4</accession>
<evidence type="ECO:0000313" key="2">
    <source>
        <dbReference type="Proteomes" id="UP001163603"/>
    </source>
</evidence>
<gene>
    <name evidence="1" type="ORF">Pint_07204</name>
</gene>
<dbReference type="EMBL" id="CM047745">
    <property type="protein sequence ID" value="KAJ0024191.1"/>
    <property type="molecule type" value="Genomic_DNA"/>
</dbReference>